<accession>X0YGD6</accession>
<name>X0YGD6_9ZZZZ</name>
<gene>
    <name evidence="1" type="ORF">S01H1_78513</name>
</gene>
<dbReference type="AlphaFoldDB" id="X0YGD6"/>
<sequence>GGTLDAEFNFWGTQERTVIVRRITGAVDFDPFLPKNADDSYVDVVSLLESGIALDKYDAVARLWTAILHYGGDVGSYIANILHEAGDGPPPPVDPAANLQVAITLDGEAAGGGGGLGDGVPPVVIAGEPITGSFALTDPVTGLPINDAIVTVSLIGTNPDGSKAFAGFALATYDELTGEYTFEISTEGLAPGTYQLIFQTNAGQVVTLEVEVT</sequence>
<reference evidence="1" key="1">
    <citation type="journal article" date="2014" name="Front. Microbiol.">
        <title>High frequency of phylogenetically diverse reductive dehalogenase-homologous genes in deep subseafloor sedimentary metagenomes.</title>
        <authorList>
            <person name="Kawai M."/>
            <person name="Futagami T."/>
            <person name="Toyoda A."/>
            <person name="Takaki Y."/>
            <person name="Nishi S."/>
            <person name="Hori S."/>
            <person name="Arai W."/>
            <person name="Tsubouchi T."/>
            <person name="Morono Y."/>
            <person name="Uchiyama I."/>
            <person name="Ito T."/>
            <person name="Fujiyama A."/>
            <person name="Inagaki F."/>
            <person name="Takami H."/>
        </authorList>
    </citation>
    <scope>NUCLEOTIDE SEQUENCE</scope>
    <source>
        <strain evidence="1">Expedition CK06-06</strain>
    </source>
</reference>
<proteinExistence type="predicted"/>
<comment type="caution">
    <text evidence="1">The sequence shown here is derived from an EMBL/GenBank/DDBJ whole genome shotgun (WGS) entry which is preliminary data.</text>
</comment>
<evidence type="ECO:0000313" key="1">
    <source>
        <dbReference type="EMBL" id="GAG46282.1"/>
    </source>
</evidence>
<protein>
    <submittedName>
        <fullName evidence="1">Uncharacterized protein</fullName>
    </submittedName>
</protein>
<dbReference type="EMBL" id="BARS01052846">
    <property type="protein sequence ID" value="GAG46282.1"/>
    <property type="molecule type" value="Genomic_DNA"/>
</dbReference>
<organism evidence="1">
    <name type="scientific">marine sediment metagenome</name>
    <dbReference type="NCBI Taxonomy" id="412755"/>
    <lineage>
        <taxon>unclassified sequences</taxon>
        <taxon>metagenomes</taxon>
        <taxon>ecological metagenomes</taxon>
    </lineage>
</organism>
<feature type="non-terminal residue" evidence="1">
    <location>
        <position position="1"/>
    </location>
</feature>